<dbReference type="InterPro" id="IPR000160">
    <property type="entry name" value="GGDEF_dom"/>
</dbReference>
<evidence type="ECO:0000256" key="2">
    <source>
        <dbReference type="SAM" id="Coils"/>
    </source>
</evidence>
<dbReference type="InterPro" id="IPR050469">
    <property type="entry name" value="Diguanylate_Cyclase"/>
</dbReference>
<dbReference type="GO" id="GO:0052621">
    <property type="term" value="F:diguanylate cyclase activity"/>
    <property type="evidence" value="ECO:0007669"/>
    <property type="project" value="UniProtKB-EC"/>
</dbReference>
<accession>A0ABV8SVR8</accession>
<keyword evidence="3" id="KW-0472">Membrane</keyword>
<proteinExistence type="predicted"/>
<protein>
    <recommendedName>
        <fullName evidence="1">diguanylate cyclase</fullName>
        <ecNumber evidence="1">2.7.7.65</ecNumber>
    </recommendedName>
</protein>
<evidence type="ECO:0000256" key="3">
    <source>
        <dbReference type="SAM" id="Phobius"/>
    </source>
</evidence>
<dbReference type="CDD" id="cd01949">
    <property type="entry name" value="GGDEF"/>
    <property type="match status" value="1"/>
</dbReference>
<dbReference type="Pfam" id="PF00990">
    <property type="entry name" value="GGDEF"/>
    <property type="match status" value="1"/>
</dbReference>
<keyword evidence="6" id="KW-1185">Reference proteome</keyword>
<evidence type="ECO:0000259" key="4">
    <source>
        <dbReference type="PROSITE" id="PS50887"/>
    </source>
</evidence>
<dbReference type="SMART" id="SM00267">
    <property type="entry name" value="GGDEF"/>
    <property type="match status" value="1"/>
</dbReference>
<keyword evidence="5" id="KW-0548">Nucleotidyltransferase</keyword>
<dbReference type="InterPro" id="IPR029787">
    <property type="entry name" value="Nucleotide_cyclase"/>
</dbReference>
<dbReference type="NCBIfam" id="TIGR00254">
    <property type="entry name" value="GGDEF"/>
    <property type="match status" value="1"/>
</dbReference>
<feature type="domain" description="GGDEF" evidence="4">
    <location>
        <begin position="136"/>
        <end position="277"/>
    </location>
</feature>
<dbReference type="PANTHER" id="PTHR45138">
    <property type="entry name" value="REGULATORY COMPONENTS OF SENSORY TRANSDUCTION SYSTEM"/>
    <property type="match status" value="1"/>
</dbReference>
<dbReference type="RefSeq" id="WP_380598271.1">
    <property type="nucleotide sequence ID" value="NZ_JBHSDU010000003.1"/>
</dbReference>
<evidence type="ECO:0000313" key="5">
    <source>
        <dbReference type="EMBL" id="MFC4310629.1"/>
    </source>
</evidence>
<keyword evidence="3" id="KW-1133">Transmembrane helix</keyword>
<keyword evidence="3" id="KW-0812">Transmembrane</keyword>
<dbReference type="Gene3D" id="3.30.70.270">
    <property type="match status" value="1"/>
</dbReference>
<organism evidence="5 6">
    <name type="scientific">Steroidobacter flavus</name>
    <dbReference type="NCBI Taxonomy" id="1842136"/>
    <lineage>
        <taxon>Bacteria</taxon>
        <taxon>Pseudomonadati</taxon>
        <taxon>Pseudomonadota</taxon>
        <taxon>Gammaproteobacteria</taxon>
        <taxon>Steroidobacterales</taxon>
        <taxon>Steroidobacteraceae</taxon>
        <taxon>Steroidobacter</taxon>
    </lineage>
</organism>
<sequence>MEPTTVFDPELVTAYLSIGVVAALALTVIAALARTLVLHGRLARRTRELEIELAQRQRAEAQLQATHDELENRVRERTRALETRNEELSRLRLALETANRRLRHLVAADPLTGIANRRHFDRTLDREVRRARREQRPLSLIFLDLDEFKHFNDTYGHAHGDEVLRRVARTLDESFRRGGDLVARYGGEEFAVVLPGVDAHRAGLYAERLRRRIWRLAISSGTGESAERITISGGVAAIAPGSPGFHDTAPDVLLRAADQALYRAKCQGRNRIAMANAPVATSAERPVVELAS</sequence>
<dbReference type="PANTHER" id="PTHR45138:SF24">
    <property type="entry name" value="DIGUANYLATE CYCLASE DGCC-RELATED"/>
    <property type="match status" value="1"/>
</dbReference>
<dbReference type="EC" id="2.7.7.65" evidence="1"/>
<reference evidence="6" key="1">
    <citation type="journal article" date="2019" name="Int. J. Syst. Evol. Microbiol.">
        <title>The Global Catalogue of Microorganisms (GCM) 10K type strain sequencing project: providing services to taxonomists for standard genome sequencing and annotation.</title>
        <authorList>
            <consortium name="The Broad Institute Genomics Platform"/>
            <consortium name="The Broad Institute Genome Sequencing Center for Infectious Disease"/>
            <person name="Wu L."/>
            <person name="Ma J."/>
        </authorList>
    </citation>
    <scope>NUCLEOTIDE SEQUENCE [LARGE SCALE GENOMIC DNA]</scope>
    <source>
        <strain evidence="6">CGMCC 1.10759</strain>
    </source>
</reference>
<dbReference type="Proteomes" id="UP001595904">
    <property type="component" value="Unassembled WGS sequence"/>
</dbReference>
<evidence type="ECO:0000313" key="6">
    <source>
        <dbReference type="Proteomes" id="UP001595904"/>
    </source>
</evidence>
<dbReference type="PROSITE" id="PS50887">
    <property type="entry name" value="GGDEF"/>
    <property type="match status" value="1"/>
</dbReference>
<keyword evidence="2" id="KW-0175">Coiled coil</keyword>
<dbReference type="InterPro" id="IPR043128">
    <property type="entry name" value="Rev_trsase/Diguanyl_cyclase"/>
</dbReference>
<feature type="transmembrane region" description="Helical" evidence="3">
    <location>
        <begin position="12"/>
        <end position="37"/>
    </location>
</feature>
<dbReference type="EMBL" id="JBHSDU010000003">
    <property type="protein sequence ID" value="MFC4310629.1"/>
    <property type="molecule type" value="Genomic_DNA"/>
</dbReference>
<keyword evidence="5" id="KW-0808">Transferase</keyword>
<comment type="caution">
    <text evidence="5">The sequence shown here is derived from an EMBL/GenBank/DDBJ whole genome shotgun (WGS) entry which is preliminary data.</text>
</comment>
<evidence type="ECO:0000256" key="1">
    <source>
        <dbReference type="ARBA" id="ARBA00012528"/>
    </source>
</evidence>
<name>A0ABV8SVR8_9GAMM</name>
<gene>
    <name evidence="5" type="ORF">ACFPN2_16170</name>
</gene>
<dbReference type="SUPFAM" id="SSF55073">
    <property type="entry name" value="Nucleotide cyclase"/>
    <property type="match status" value="1"/>
</dbReference>
<feature type="coiled-coil region" evidence="2">
    <location>
        <begin position="42"/>
        <end position="108"/>
    </location>
</feature>